<dbReference type="InterPro" id="IPR050104">
    <property type="entry name" value="FMN-dep_NADH:Q_OxRdtase_AzoR1"/>
</dbReference>
<dbReference type="InterPro" id="IPR029039">
    <property type="entry name" value="Flavoprotein-like_sf"/>
</dbReference>
<feature type="domain" description="Flavodoxin-like fold" evidence="1">
    <location>
        <begin position="3"/>
        <end position="149"/>
    </location>
</feature>
<evidence type="ECO:0000313" key="3">
    <source>
        <dbReference type="Proteomes" id="UP000271624"/>
    </source>
</evidence>
<dbReference type="OrthoDB" id="9805013at2"/>
<protein>
    <recommendedName>
        <fullName evidence="1">Flavodoxin-like fold domain-containing protein</fullName>
    </recommendedName>
</protein>
<reference evidence="2" key="1">
    <citation type="submission" date="2018-12" db="EMBL/GenBank/DDBJ databases">
        <authorList>
            <person name="Will S."/>
            <person name="Neumann-Schaal M."/>
            <person name="Henke P."/>
        </authorList>
    </citation>
    <scope>NUCLEOTIDE SEQUENCE</scope>
    <source>
        <strain evidence="2">PCC 7102</strain>
    </source>
</reference>
<sequence length="153" mass="17548">MSQILHIDSSYSGSNSASRLLSVKFINAWKERHPEDLIIYRDLAKQPVQYINSTWVKAMDLLPEEYNPLQQEAMKESEMVLEEFLSVDRYVFAVPMYGFNVPAVFKAYIEHLIRPGRTYTIDETGLHGLVKEGKKMLVITSRGADYSPNSQKS</sequence>
<reference evidence="2" key="2">
    <citation type="journal article" date="2019" name="Genome Biol. Evol.">
        <title>Day and night: Metabolic profiles and evolutionary relationships of six axenic non-marine cyanobacteria.</title>
        <authorList>
            <person name="Will S.E."/>
            <person name="Henke P."/>
            <person name="Boedeker C."/>
            <person name="Huang S."/>
            <person name="Brinkmann H."/>
            <person name="Rohde M."/>
            <person name="Jarek M."/>
            <person name="Friedl T."/>
            <person name="Seufert S."/>
            <person name="Schumacher M."/>
            <person name="Overmann J."/>
            <person name="Neumann-Schaal M."/>
            <person name="Petersen J."/>
        </authorList>
    </citation>
    <scope>NUCLEOTIDE SEQUENCE [LARGE SCALE GENOMIC DNA]</scope>
    <source>
        <strain evidence="2">PCC 7102</strain>
    </source>
</reference>
<dbReference type="EMBL" id="RSCL01000035">
    <property type="protein sequence ID" value="RUS96593.1"/>
    <property type="molecule type" value="Genomic_DNA"/>
</dbReference>
<evidence type="ECO:0000313" key="2">
    <source>
        <dbReference type="EMBL" id="RUS96593.1"/>
    </source>
</evidence>
<evidence type="ECO:0000259" key="1">
    <source>
        <dbReference type="Pfam" id="PF02525"/>
    </source>
</evidence>
<name>A0A3S1A9K9_9CYAN</name>
<dbReference type="PANTHER" id="PTHR43741:SF4">
    <property type="entry name" value="FMN-DEPENDENT NADH:QUINONE OXIDOREDUCTASE"/>
    <property type="match status" value="1"/>
</dbReference>
<gene>
    <name evidence="2" type="ORF">DSM106972_086160</name>
</gene>
<organism evidence="2 3">
    <name type="scientific">Dulcicalothrix desertica PCC 7102</name>
    <dbReference type="NCBI Taxonomy" id="232991"/>
    <lineage>
        <taxon>Bacteria</taxon>
        <taxon>Bacillati</taxon>
        <taxon>Cyanobacteriota</taxon>
        <taxon>Cyanophyceae</taxon>
        <taxon>Nostocales</taxon>
        <taxon>Calotrichaceae</taxon>
        <taxon>Dulcicalothrix</taxon>
    </lineage>
</organism>
<dbReference type="Gene3D" id="3.40.50.360">
    <property type="match status" value="1"/>
</dbReference>
<dbReference type="RefSeq" id="WP_127086628.1">
    <property type="nucleotide sequence ID" value="NZ_RSCL01000035.1"/>
</dbReference>
<dbReference type="PANTHER" id="PTHR43741">
    <property type="entry name" value="FMN-DEPENDENT NADH-AZOREDUCTASE 1"/>
    <property type="match status" value="1"/>
</dbReference>
<accession>A0A3S1A9K9</accession>
<dbReference type="SUPFAM" id="SSF52218">
    <property type="entry name" value="Flavoproteins"/>
    <property type="match status" value="1"/>
</dbReference>
<dbReference type="Pfam" id="PF02525">
    <property type="entry name" value="Flavodoxin_2"/>
    <property type="match status" value="1"/>
</dbReference>
<dbReference type="InterPro" id="IPR003680">
    <property type="entry name" value="Flavodoxin_fold"/>
</dbReference>
<proteinExistence type="predicted"/>
<keyword evidence="3" id="KW-1185">Reference proteome</keyword>
<dbReference type="AlphaFoldDB" id="A0A3S1A9K9"/>
<comment type="caution">
    <text evidence="2">The sequence shown here is derived from an EMBL/GenBank/DDBJ whole genome shotgun (WGS) entry which is preliminary data.</text>
</comment>
<dbReference type="Proteomes" id="UP000271624">
    <property type="component" value="Unassembled WGS sequence"/>
</dbReference>